<dbReference type="AlphaFoldDB" id="A0A5B7HQ47"/>
<evidence type="ECO:0000313" key="1">
    <source>
        <dbReference type="EMBL" id="MPC71357.1"/>
    </source>
</evidence>
<evidence type="ECO:0000313" key="2">
    <source>
        <dbReference type="Proteomes" id="UP000324222"/>
    </source>
</evidence>
<proteinExistence type="predicted"/>
<reference evidence="1 2" key="1">
    <citation type="submission" date="2019-05" db="EMBL/GenBank/DDBJ databases">
        <title>Another draft genome of Portunus trituberculatus and its Hox gene families provides insights of decapod evolution.</title>
        <authorList>
            <person name="Jeong J.-H."/>
            <person name="Song I."/>
            <person name="Kim S."/>
            <person name="Choi T."/>
            <person name="Kim D."/>
            <person name="Ryu S."/>
            <person name="Kim W."/>
        </authorList>
    </citation>
    <scope>NUCLEOTIDE SEQUENCE [LARGE SCALE GENOMIC DNA]</scope>
    <source>
        <tissue evidence="1">Muscle</tissue>
    </source>
</reference>
<dbReference type="Proteomes" id="UP000324222">
    <property type="component" value="Unassembled WGS sequence"/>
</dbReference>
<accession>A0A5B7HQ47</accession>
<dbReference type="EMBL" id="VSRR010032737">
    <property type="protein sequence ID" value="MPC71357.1"/>
    <property type="molecule type" value="Genomic_DNA"/>
</dbReference>
<protein>
    <submittedName>
        <fullName evidence="1">Uncharacterized protein</fullName>
    </submittedName>
</protein>
<sequence>MFRAMNVAAWLNVERNIGRYGPHQTRDCHCESDKWGRDNGLKGLWITRPSRKRDTKSIYRSVNEANGVAEC</sequence>
<organism evidence="1 2">
    <name type="scientific">Portunus trituberculatus</name>
    <name type="common">Swimming crab</name>
    <name type="synonym">Neptunus trituberculatus</name>
    <dbReference type="NCBI Taxonomy" id="210409"/>
    <lineage>
        <taxon>Eukaryota</taxon>
        <taxon>Metazoa</taxon>
        <taxon>Ecdysozoa</taxon>
        <taxon>Arthropoda</taxon>
        <taxon>Crustacea</taxon>
        <taxon>Multicrustacea</taxon>
        <taxon>Malacostraca</taxon>
        <taxon>Eumalacostraca</taxon>
        <taxon>Eucarida</taxon>
        <taxon>Decapoda</taxon>
        <taxon>Pleocyemata</taxon>
        <taxon>Brachyura</taxon>
        <taxon>Eubrachyura</taxon>
        <taxon>Portunoidea</taxon>
        <taxon>Portunidae</taxon>
        <taxon>Portuninae</taxon>
        <taxon>Portunus</taxon>
    </lineage>
</organism>
<comment type="caution">
    <text evidence="1">The sequence shown here is derived from an EMBL/GenBank/DDBJ whole genome shotgun (WGS) entry which is preliminary data.</text>
</comment>
<keyword evidence="2" id="KW-1185">Reference proteome</keyword>
<name>A0A5B7HQ47_PORTR</name>
<gene>
    <name evidence="1" type="ORF">E2C01_065634</name>
</gene>